<comment type="domain">
    <text evidence="8">The N-terminal region contains the highly conserved SGGXDS motif, predicted to be a P-loop motif involved in ATP binding.</text>
</comment>
<dbReference type="EC" id="6.3.4.19" evidence="8"/>
<dbReference type="Pfam" id="PF09179">
    <property type="entry name" value="TilS"/>
    <property type="match status" value="1"/>
</dbReference>
<dbReference type="GO" id="GO:0006400">
    <property type="term" value="P:tRNA modification"/>
    <property type="evidence" value="ECO:0007669"/>
    <property type="project" value="UniProtKB-UniRule"/>
</dbReference>
<comment type="subcellular location">
    <subcellularLocation>
        <location evidence="1 8">Cytoplasm</location>
    </subcellularLocation>
</comment>
<evidence type="ECO:0000256" key="1">
    <source>
        <dbReference type="ARBA" id="ARBA00004496"/>
    </source>
</evidence>
<sequence>MLFSYFENVLDAYTSHSRQIVLAFSGGVDSRVLLDLLSIYRDAHPQHRYLVIHIHHGLSDDADYWMKQCEVWVHDAGFCFQGLRVQVAQHGKNIEKSAREARYRALADNVDVGELIITGQHADDQVETFLLALKRGSGPAGLAAMPLLRLLGHANLLRPLLSVTRAEIELYANSKGLHWVEDKSNLNCRFDRNFIRQSWLPAAKERWPGLIKAVNRTAKLCAEQEALLEELLAEHSKKVNIGLGILSLTALATYSNRMQSALVRRWLKKVSGLSASQAQLQELFASVITASYDANPKLQLGEWQVRRFQQRLYLVPVFNDILMWKEVMTIGTVMRLPDGAGELCLVRNTKAKCCSNIELNVYYSLSLREPAKGETISVGFNPKGLTLHPSERQKKRKLKKLYQEYGVPSWLRRRTPLIYYGNHLAAVADLFVCKGFEGKTYDLVWHKNKYRVR</sequence>
<evidence type="ECO:0000256" key="4">
    <source>
        <dbReference type="ARBA" id="ARBA00022694"/>
    </source>
</evidence>
<dbReference type="Pfam" id="PF01171">
    <property type="entry name" value="ATP_bind_3"/>
    <property type="match status" value="1"/>
</dbReference>
<keyword evidence="11" id="KW-1185">Reference proteome</keyword>
<dbReference type="InterPro" id="IPR015262">
    <property type="entry name" value="tRNA_Ile_lys_synt_subst-bd"/>
</dbReference>
<dbReference type="SUPFAM" id="SSF52402">
    <property type="entry name" value="Adenine nucleotide alpha hydrolases-like"/>
    <property type="match status" value="1"/>
</dbReference>
<dbReference type="InterPro" id="IPR012094">
    <property type="entry name" value="tRNA_Ile_lys_synt"/>
</dbReference>
<dbReference type="Gene3D" id="1.20.59.20">
    <property type="match status" value="1"/>
</dbReference>
<keyword evidence="6 8" id="KW-0067">ATP-binding</keyword>
<dbReference type="InterPro" id="IPR011063">
    <property type="entry name" value="TilS/TtcA_N"/>
</dbReference>
<name>A0A291B6Q9_9GAMM</name>
<keyword evidence="5 8" id="KW-0547">Nucleotide-binding</keyword>
<accession>A0A291B6Q9</accession>
<gene>
    <name evidence="8" type="primary">tilS</name>
    <name evidence="10" type="ORF">BTN50_0138</name>
</gene>
<dbReference type="CDD" id="cd01992">
    <property type="entry name" value="TilS_N"/>
    <property type="match status" value="1"/>
</dbReference>
<dbReference type="InterPro" id="IPR012795">
    <property type="entry name" value="tRNA_Ile_lys_synt_N"/>
</dbReference>
<evidence type="ECO:0000256" key="5">
    <source>
        <dbReference type="ARBA" id="ARBA00022741"/>
    </source>
</evidence>
<evidence type="ECO:0000256" key="2">
    <source>
        <dbReference type="ARBA" id="ARBA00022490"/>
    </source>
</evidence>
<evidence type="ECO:0000256" key="3">
    <source>
        <dbReference type="ARBA" id="ARBA00022598"/>
    </source>
</evidence>
<evidence type="ECO:0000259" key="9">
    <source>
        <dbReference type="SMART" id="SM00977"/>
    </source>
</evidence>
<keyword evidence="4 8" id="KW-0819">tRNA processing</keyword>
<dbReference type="GO" id="GO:0005524">
    <property type="term" value="F:ATP binding"/>
    <property type="evidence" value="ECO:0007669"/>
    <property type="project" value="UniProtKB-UniRule"/>
</dbReference>
<evidence type="ECO:0000256" key="6">
    <source>
        <dbReference type="ARBA" id="ARBA00022840"/>
    </source>
</evidence>
<evidence type="ECO:0000256" key="7">
    <source>
        <dbReference type="ARBA" id="ARBA00048539"/>
    </source>
</evidence>
<protein>
    <recommendedName>
        <fullName evidence="8">tRNA(Ile)-lysidine synthase</fullName>
        <ecNumber evidence="8">6.3.4.19</ecNumber>
    </recommendedName>
    <alternativeName>
        <fullName evidence="8">tRNA(Ile)-2-lysyl-cytidine synthase</fullName>
    </alternativeName>
    <alternativeName>
        <fullName evidence="8">tRNA(Ile)-lysidine synthetase</fullName>
    </alternativeName>
</protein>
<dbReference type="Pfam" id="PF11734">
    <property type="entry name" value="TilS_C"/>
    <property type="match status" value="1"/>
</dbReference>
<dbReference type="SUPFAM" id="SSF82829">
    <property type="entry name" value="MesJ substrate recognition domain-like"/>
    <property type="match status" value="1"/>
</dbReference>
<dbReference type="SUPFAM" id="SSF56037">
    <property type="entry name" value="PheT/TilS domain"/>
    <property type="match status" value="1"/>
</dbReference>
<dbReference type="SMART" id="SM00977">
    <property type="entry name" value="TilS_C"/>
    <property type="match status" value="1"/>
</dbReference>
<dbReference type="NCBIfam" id="TIGR02432">
    <property type="entry name" value="lysidine_TilS_N"/>
    <property type="match status" value="1"/>
</dbReference>
<dbReference type="NCBIfam" id="TIGR02433">
    <property type="entry name" value="lysidine_TilS_C"/>
    <property type="match status" value="1"/>
</dbReference>
<proteinExistence type="inferred from homology"/>
<dbReference type="KEGG" id="elux:BTN50_0138"/>
<organism evidence="10 11">
    <name type="scientific">Candidatus Enterovibrio altilux</name>
    <dbReference type="NCBI Taxonomy" id="1927128"/>
    <lineage>
        <taxon>Bacteria</taxon>
        <taxon>Pseudomonadati</taxon>
        <taxon>Pseudomonadota</taxon>
        <taxon>Gammaproteobacteria</taxon>
        <taxon>Vibrionales</taxon>
        <taxon>Vibrionaceae</taxon>
        <taxon>Enterovibrio</taxon>
    </lineage>
</organism>
<dbReference type="GO" id="GO:0005737">
    <property type="term" value="C:cytoplasm"/>
    <property type="evidence" value="ECO:0007669"/>
    <property type="project" value="UniProtKB-SubCell"/>
</dbReference>
<comment type="similarity">
    <text evidence="8">Belongs to the tRNA(Ile)-lysidine synthase family.</text>
</comment>
<dbReference type="InterPro" id="IPR012796">
    <property type="entry name" value="Lysidine-tRNA-synth_C"/>
</dbReference>
<comment type="catalytic activity">
    <reaction evidence="7 8">
        <text>cytidine(34) in tRNA(Ile2) + L-lysine + ATP = lysidine(34) in tRNA(Ile2) + AMP + diphosphate + H(+)</text>
        <dbReference type="Rhea" id="RHEA:43744"/>
        <dbReference type="Rhea" id="RHEA-COMP:10625"/>
        <dbReference type="Rhea" id="RHEA-COMP:10670"/>
        <dbReference type="ChEBI" id="CHEBI:15378"/>
        <dbReference type="ChEBI" id="CHEBI:30616"/>
        <dbReference type="ChEBI" id="CHEBI:32551"/>
        <dbReference type="ChEBI" id="CHEBI:33019"/>
        <dbReference type="ChEBI" id="CHEBI:82748"/>
        <dbReference type="ChEBI" id="CHEBI:83665"/>
        <dbReference type="ChEBI" id="CHEBI:456215"/>
        <dbReference type="EC" id="6.3.4.19"/>
    </reaction>
</comment>
<dbReference type="EMBL" id="CP020660">
    <property type="protein sequence ID" value="ATF08681.1"/>
    <property type="molecule type" value="Genomic_DNA"/>
</dbReference>
<comment type="function">
    <text evidence="8">Ligates lysine onto the cytidine present at position 34 of the AUA codon-specific tRNA(Ile) that contains the anticodon CAU, in an ATP-dependent manner. Cytidine is converted to lysidine, thus changing the amino acid specificity of the tRNA from methionine to isoleucine.</text>
</comment>
<reference evidence="11" key="1">
    <citation type="submission" date="2017-04" db="EMBL/GenBank/DDBJ databases">
        <title>Genome evolution of the luminous symbionts of deep sea anglerfish.</title>
        <authorList>
            <person name="Hendry T.A."/>
        </authorList>
    </citation>
    <scope>NUCLEOTIDE SEQUENCE [LARGE SCALE GENOMIC DNA]</scope>
</reference>
<feature type="binding site" evidence="8">
    <location>
        <begin position="25"/>
        <end position="30"/>
    </location>
    <ligand>
        <name>ATP</name>
        <dbReference type="ChEBI" id="CHEBI:30616"/>
    </ligand>
</feature>
<evidence type="ECO:0000313" key="11">
    <source>
        <dbReference type="Proteomes" id="UP000218160"/>
    </source>
</evidence>
<dbReference type="Gene3D" id="3.40.50.620">
    <property type="entry name" value="HUPs"/>
    <property type="match status" value="1"/>
</dbReference>
<dbReference type="HAMAP" id="MF_01161">
    <property type="entry name" value="tRNA_Ile_lys_synt"/>
    <property type="match status" value="1"/>
</dbReference>
<evidence type="ECO:0000313" key="10">
    <source>
        <dbReference type="EMBL" id="ATF08681.1"/>
    </source>
</evidence>
<feature type="domain" description="Lysidine-tRNA(Ile) synthetase C-terminal" evidence="9">
    <location>
        <begin position="376"/>
        <end position="452"/>
    </location>
</feature>
<dbReference type="Proteomes" id="UP000218160">
    <property type="component" value="Chromosome 1"/>
</dbReference>
<keyword evidence="2 8" id="KW-0963">Cytoplasm</keyword>
<evidence type="ECO:0000256" key="8">
    <source>
        <dbReference type="HAMAP-Rule" id="MF_01161"/>
    </source>
</evidence>
<dbReference type="InterPro" id="IPR014729">
    <property type="entry name" value="Rossmann-like_a/b/a_fold"/>
</dbReference>
<dbReference type="RefSeq" id="WP_096618640.1">
    <property type="nucleotide sequence ID" value="NZ_CP020660.1"/>
</dbReference>
<dbReference type="OrthoDB" id="9807403at2"/>
<dbReference type="GO" id="GO:0032267">
    <property type="term" value="F:tRNA(Ile)-lysidine synthase activity"/>
    <property type="evidence" value="ECO:0007669"/>
    <property type="project" value="UniProtKB-EC"/>
</dbReference>
<dbReference type="PANTHER" id="PTHR43033">
    <property type="entry name" value="TRNA(ILE)-LYSIDINE SYNTHASE-RELATED"/>
    <property type="match status" value="1"/>
</dbReference>
<dbReference type="PANTHER" id="PTHR43033:SF1">
    <property type="entry name" value="TRNA(ILE)-LYSIDINE SYNTHASE-RELATED"/>
    <property type="match status" value="1"/>
</dbReference>
<keyword evidence="3 8" id="KW-0436">Ligase</keyword>
<dbReference type="AlphaFoldDB" id="A0A291B6Q9"/>